<evidence type="ECO:0000313" key="2">
    <source>
        <dbReference type="EMBL" id="KAL0056703.1"/>
    </source>
</evidence>
<gene>
    <name evidence="2" type="ORF">AAF712_016691</name>
</gene>
<reference evidence="2 3" key="1">
    <citation type="submission" date="2024-05" db="EMBL/GenBank/DDBJ databases">
        <title>A draft genome resource for the thread blight pathogen Marasmius tenuissimus strain MS-2.</title>
        <authorList>
            <person name="Yulfo-Soto G.E."/>
            <person name="Baruah I.K."/>
            <person name="Amoako-Attah I."/>
            <person name="Bukari Y."/>
            <person name="Meinhardt L.W."/>
            <person name="Bailey B.A."/>
            <person name="Cohen S.P."/>
        </authorList>
    </citation>
    <scope>NUCLEOTIDE SEQUENCE [LARGE SCALE GENOMIC DNA]</scope>
    <source>
        <strain evidence="2 3">MS-2</strain>
    </source>
</reference>
<organism evidence="2 3">
    <name type="scientific">Marasmius tenuissimus</name>
    <dbReference type="NCBI Taxonomy" id="585030"/>
    <lineage>
        <taxon>Eukaryota</taxon>
        <taxon>Fungi</taxon>
        <taxon>Dikarya</taxon>
        <taxon>Basidiomycota</taxon>
        <taxon>Agaricomycotina</taxon>
        <taxon>Agaricomycetes</taxon>
        <taxon>Agaricomycetidae</taxon>
        <taxon>Agaricales</taxon>
        <taxon>Marasmiineae</taxon>
        <taxon>Marasmiaceae</taxon>
        <taxon>Marasmius</taxon>
    </lineage>
</organism>
<sequence>MSIPPATPQRPIVPNLLADLQRQSDGPSKGANVFSPFNVNSPQVYSTAGPTFQFGTLPPPSPMGSGMHYNAIAGMNDQEQQAYWNQQLAQAQAAMSFFQQQRTQTVNTTLQNKDQLNAIATPEVRLTTGISDTTTLLSSQAAATINLGQQPGPTDLGTGMEPEGEAPEDGEAEGNIADGVGGSGSEVNDDGEEPPEDLDDPTVILKPKGTAGDKQKGFNAVCQAARRVGLKYDETYRNLDPELVSNVCKLVGKDWPYVNKK</sequence>
<dbReference type="EMBL" id="JBBXMP010001046">
    <property type="protein sequence ID" value="KAL0056703.1"/>
    <property type="molecule type" value="Genomic_DNA"/>
</dbReference>
<feature type="region of interest" description="Disordered" evidence="1">
    <location>
        <begin position="146"/>
        <end position="215"/>
    </location>
</feature>
<comment type="caution">
    <text evidence="2">The sequence shown here is derived from an EMBL/GenBank/DDBJ whole genome shotgun (WGS) entry which is preliminary data.</text>
</comment>
<proteinExistence type="predicted"/>
<evidence type="ECO:0000313" key="3">
    <source>
        <dbReference type="Proteomes" id="UP001437256"/>
    </source>
</evidence>
<feature type="compositionally biased region" description="Acidic residues" evidence="1">
    <location>
        <begin position="162"/>
        <end position="172"/>
    </location>
</feature>
<evidence type="ECO:0000256" key="1">
    <source>
        <dbReference type="SAM" id="MobiDB-lite"/>
    </source>
</evidence>
<dbReference type="Proteomes" id="UP001437256">
    <property type="component" value="Unassembled WGS sequence"/>
</dbReference>
<feature type="compositionally biased region" description="Acidic residues" evidence="1">
    <location>
        <begin position="187"/>
        <end position="200"/>
    </location>
</feature>
<keyword evidence="3" id="KW-1185">Reference proteome</keyword>
<name>A0ABR2Z7D5_9AGAR</name>
<protein>
    <submittedName>
        <fullName evidence="2">Uncharacterized protein</fullName>
    </submittedName>
</protein>
<accession>A0ABR2Z7D5</accession>